<dbReference type="InterPro" id="IPR013783">
    <property type="entry name" value="Ig-like_fold"/>
</dbReference>
<evidence type="ECO:0000256" key="2">
    <source>
        <dbReference type="ARBA" id="ARBA00022859"/>
    </source>
</evidence>
<proteinExistence type="predicted"/>
<dbReference type="InterPro" id="IPR007110">
    <property type="entry name" value="Ig-like_dom"/>
</dbReference>
<dbReference type="SUPFAM" id="SSF48726">
    <property type="entry name" value="Immunoglobulin"/>
    <property type="match status" value="1"/>
</dbReference>
<sequence>TGQFCIIIHISCPLLCLSVPPTITQTPQILIVPLGGAVSLNCSVVGASDPYMYWYKQDLHQGGLKLVVFSFGKDSAEEPTIPDFKANRGSQSDFSLSNCGIYYCAWSHTGARVQGGGPTLPFSAHSLSFVSYYYLSTVHSVPSNI</sequence>
<dbReference type="InterPro" id="IPR036179">
    <property type="entry name" value="Ig-like_dom_sf"/>
</dbReference>
<dbReference type="Bgee" id="ENSXETG00000041281">
    <property type="expression patterns" value="Expressed in liver and 1 other cell type or tissue"/>
</dbReference>
<dbReference type="InParanoid" id="A0A6I8RWQ2"/>
<keyword evidence="1 3" id="KW-0732">Signal</keyword>
<reference evidence="5" key="1">
    <citation type="journal article" date="2010" name="Science">
        <title>The genome of the Western clawed frog Xenopus tropicalis.</title>
        <authorList>
            <person name="Hellsten U."/>
            <person name="Harland R.M."/>
            <person name="Gilchrist M.J."/>
            <person name="Hendrix D."/>
            <person name="Jurka J."/>
            <person name="Kapitonov V."/>
            <person name="Ovcharenko I."/>
            <person name="Putnam N.H."/>
            <person name="Shu S."/>
            <person name="Taher L."/>
            <person name="Blitz I.L."/>
            <person name="Blumberg B."/>
            <person name="Dichmann D.S."/>
            <person name="Dubchak I."/>
            <person name="Amaya E."/>
            <person name="Detter J.C."/>
            <person name="Fletcher R."/>
            <person name="Gerhard D.S."/>
            <person name="Goodstein D."/>
            <person name="Graves T."/>
            <person name="Grigoriev I.V."/>
            <person name="Grimwood J."/>
            <person name="Kawashima T."/>
            <person name="Lindquist E."/>
            <person name="Lucas S.M."/>
            <person name="Mead P.E."/>
            <person name="Mitros T."/>
            <person name="Ogino H."/>
            <person name="Ohta Y."/>
            <person name="Poliakov A.V."/>
            <person name="Pollet N."/>
            <person name="Robert J."/>
            <person name="Salamov A."/>
            <person name="Sater A.K."/>
            <person name="Schmutz J."/>
            <person name="Terry A."/>
            <person name="Vize P.D."/>
            <person name="Warren W.C."/>
            <person name="Wells D."/>
            <person name="Wills A."/>
            <person name="Wilson R.K."/>
            <person name="Zimmerman L.B."/>
            <person name="Zorn A.M."/>
            <person name="Grainger R."/>
            <person name="Grammer T."/>
            <person name="Khokha M.K."/>
            <person name="Richardson P.M."/>
            <person name="Rokhsar D.S."/>
        </authorList>
    </citation>
    <scope>NUCLEOTIDE SEQUENCE [LARGE SCALE GENOMIC DNA]</scope>
    <source>
        <strain evidence="5">Nigerian</strain>
    </source>
</reference>
<dbReference type="PANTHER" id="PTHR23268:SF31">
    <property type="entry name" value="T CELL RECEPTOR BETA VARIABLE 30"/>
    <property type="match status" value="1"/>
</dbReference>
<accession>A0A6I8RWQ2</accession>
<dbReference type="AlphaFoldDB" id="A0A6I8RWQ2"/>
<feature type="signal peptide" evidence="3">
    <location>
        <begin position="1"/>
        <end position="24"/>
    </location>
</feature>
<evidence type="ECO:0000256" key="1">
    <source>
        <dbReference type="ARBA" id="ARBA00022729"/>
    </source>
</evidence>
<dbReference type="FunCoup" id="A0A6I8RWQ2">
    <property type="interactions" value="306"/>
</dbReference>
<dbReference type="InterPro" id="IPR050413">
    <property type="entry name" value="TCR_beta_variable"/>
</dbReference>
<protein>
    <recommendedName>
        <fullName evidence="4">Ig-like domain-containing protein</fullName>
    </recommendedName>
</protein>
<reference evidence="5" key="2">
    <citation type="submission" date="2020-05" db="UniProtKB">
        <authorList>
            <consortium name="Ensembl"/>
        </authorList>
    </citation>
    <scope>IDENTIFICATION</scope>
</reference>
<dbReference type="GO" id="GO:0002376">
    <property type="term" value="P:immune system process"/>
    <property type="evidence" value="ECO:0007669"/>
    <property type="project" value="UniProtKB-KW"/>
</dbReference>
<dbReference type="Gene3D" id="2.60.40.10">
    <property type="entry name" value="Immunoglobulins"/>
    <property type="match status" value="1"/>
</dbReference>
<feature type="chain" id="PRO_5030155794" description="Ig-like domain-containing protein" evidence="3">
    <location>
        <begin position="25"/>
        <end position="145"/>
    </location>
</feature>
<dbReference type="GeneTree" id="ENSGT00950000185086"/>
<feature type="domain" description="Ig-like" evidence="4">
    <location>
        <begin position="21"/>
        <end position="123"/>
    </location>
</feature>
<dbReference type="Ensembl" id="ENSXETT00000094997">
    <property type="protein sequence ID" value="ENSXETP00000084994"/>
    <property type="gene ID" value="ENSXETG00000041281"/>
</dbReference>
<dbReference type="PANTHER" id="PTHR23268">
    <property type="entry name" value="T-CELL RECEPTOR BETA CHAIN"/>
    <property type="match status" value="1"/>
</dbReference>
<keyword evidence="2" id="KW-0391">Immunity</keyword>
<evidence type="ECO:0000256" key="3">
    <source>
        <dbReference type="SAM" id="SignalP"/>
    </source>
</evidence>
<dbReference type="PROSITE" id="PS50835">
    <property type="entry name" value="IG_LIKE"/>
    <property type="match status" value="1"/>
</dbReference>
<evidence type="ECO:0000259" key="4">
    <source>
        <dbReference type="PROSITE" id="PS50835"/>
    </source>
</evidence>
<dbReference type="InterPro" id="IPR013106">
    <property type="entry name" value="Ig_V-set"/>
</dbReference>
<dbReference type="Pfam" id="PF07686">
    <property type="entry name" value="V-set"/>
    <property type="match status" value="1"/>
</dbReference>
<name>A0A6I8RWQ2_XENTR</name>
<evidence type="ECO:0000313" key="5">
    <source>
        <dbReference type="Ensembl" id="ENSXETP00000084994"/>
    </source>
</evidence>
<organism evidence="5">
    <name type="scientific">Xenopus tropicalis</name>
    <name type="common">Western clawed frog</name>
    <name type="synonym">Silurana tropicalis</name>
    <dbReference type="NCBI Taxonomy" id="8364"/>
    <lineage>
        <taxon>Eukaryota</taxon>
        <taxon>Metazoa</taxon>
        <taxon>Chordata</taxon>
        <taxon>Craniata</taxon>
        <taxon>Vertebrata</taxon>
        <taxon>Euteleostomi</taxon>
        <taxon>Amphibia</taxon>
        <taxon>Batrachia</taxon>
        <taxon>Anura</taxon>
        <taxon>Pipoidea</taxon>
        <taxon>Pipidae</taxon>
        <taxon>Xenopodinae</taxon>
        <taxon>Xenopus</taxon>
        <taxon>Silurana</taxon>
    </lineage>
</organism>